<keyword evidence="5" id="KW-0769">Symport</keyword>
<keyword evidence="4 9" id="KW-0812">Transmembrane</keyword>
<sequence length="479" mass="51939">MLSASTALVWLLLFAVLFAVPGLIYARRSQDKLDDFLVARNSQSSTATLLTLLATTLGTWILFGPAQAATWGGIGAITGYALGSMVPSLIMTQIGPRIRTLMPEGHTLTEFVLGRYGRVMYAFVLVIMVFFMFISLTAGLTAIAEMVALLAPVPLWQTASIVMVATLIYTLYGGLRVTIFTDRLQMLVILPFLLVLMFFGWKATGGITSMAHSLQEKAPQLLNPFDLNGLKSGLTFFLAVVLTGLFYQGTWQRIFAARSSRVIRNGFILSGLLIFPIIFIMGLFGLAFVGLDLPGDGSVALFSVLLRDAPLWFAIGLLPFGLALIMSSADSTISALTSIFVVDMGRLLPKFSNHSLLKLSRWLIIVLSVPVLIVAAQGYSILYLFLLADLLCCAAAFPVFFGFYSARYRSYNAVLSTLGGLVAGLLIFPSPGAPTTNLLESFLLATLVPVAISMVLLLVPTKVRFDFAVLAQRVRNLEG</sequence>
<dbReference type="InterPro" id="IPR038377">
    <property type="entry name" value="Na/Glc_symporter_sf"/>
</dbReference>
<evidence type="ECO:0000313" key="10">
    <source>
        <dbReference type="EMBL" id="WBE25809.1"/>
    </source>
</evidence>
<feature type="transmembrane region" description="Helical" evidence="9">
    <location>
        <begin position="184"/>
        <end position="201"/>
    </location>
</feature>
<protein>
    <submittedName>
        <fullName evidence="10">Sodium:solute symporter</fullName>
    </submittedName>
</protein>
<dbReference type="PANTHER" id="PTHR48086">
    <property type="entry name" value="SODIUM/PROLINE SYMPORTER-RELATED"/>
    <property type="match status" value="1"/>
</dbReference>
<dbReference type="PROSITE" id="PS50283">
    <property type="entry name" value="NA_SOLUT_SYMP_3"/>
    <property type="match status" value="1"/>
</dbReference>
<keyword evidence="6 9" id="KW-1133">Transmembrane helix</keyword>
<accession>A0AAF0AJ97</accession>
<comment type="subcellular location">
    <subcellularLocation>
        <location evidence="1">Membrane</location>
        <topology evidence="1">Multi-pass membrane protein</topology>
    </subcellularLocation>
</comment>
<feature type="transmembrane region" description="Helical" evidence="9">
    <location>
        <begin position="267"/>
        <end position="291"/>
    </location>
</feature>
<feature type="transmembrane region" description="Helical" evidence="9">
    <location>
        <begin position="155"/>
        <end position="172"/>
    </location>
</feature>
<evidence type="ECO:0000256" key="4">
    <source>
        <dbReference type="ARBA" id="ARBA00022692"/>
    </source>
</evidence>
<feature type="transmembrane region" description="Helical" evidence="9">
    <location>
        <begin position="311"/>
        <end position="342"/>
    </location>
</feature>
<evidence type="ECO:0000256" key="7">
    <source>
        <dbReference type="ARBA" id="ARBA00023136"/>
    </source>
</evidence>
<feature type="transmembrane region" description="Helical" evidence="9">
    <location>
        <begin position="441"/>
        <end position="459"/>
    </location>
</feature>
<comment type="similarity">
    <text evidence="2 8">Belongs to the sodium:solute symporter (SSF) (TC 2.A.21) family.</text>
</comment>
<evidence type="ECO:0000313" key="11">
    <source>
        <dbReference type="Proteomes" id="UP001212189"/>
    </source>
</evidence>
<gene>
    <name evidence="10" type="ORF">O6P33_02905</name>
</gene>
<feature type="transmembrane region" description="Helical" evidence="9">
    <location>
        <begin position="69"/>
        <end position="92"/>
    </location>
</feature>
<evidence type="ECO:0000256" key="1">
    <source>
        <dbReference type="ARBA" id="ARBA00004141"/>
    </source>
</evidence>
<dbReference type="GO" id="GO:0015606">
    <property type="term" value="F:spermidine transmembrane transporter activity"/>
    <property type="evidence" value="ECO:0007669"/>
    <property type="project" value="TreeGrafter"/>
</dbReference>
<dbReference type="InterPro" id="IPR001734">
    <property type="entry name" value="Na/solute_symporter"/>
</dbReference>
<evidence type="ECO:0000256" key="9">
    <source>
        <dbReference type="SAM" id="Phobius"/>
    </source>
</evidence>
<keyword evidence="3" id="KW-0813">Transport</keyword>
<dbReference type="InterPro" id="IPR050277">
    <property type="entry name" value="Sodium:Solute_Symporter"/>
</dbReference>
<dbReference type="GO" id="GO:0005886">
    <property type="term" value="C:plasma membrane"/>
    <property type="evidence" value="ECO:0007669"/>
    <property type="project" value="TreeGrafter"/>
</dbReference>
<dbReference type="EMBL" id="CP114976">
    <property type="protein sequence ID" value="WBE25809.1"/>
    <property type="molecule type" value="Genomic_DNA"/>
</dbReference>
<dbReference type="Proteomes" id="UP001212189">
    <property type="component" value="Chromosome"/>
</dbReference>
<evidence type="ECO:0000256" key="6">
    <source>
        <dbReference type="ARBA" id="ARBA00022989"/>
    </source>
</evidence>
<keyword evidence="11" id="KW-1185">Reference proteome</keyword>
<feature type="transmembrane region" description="Helical" evidence="9">
    <location>
        <begin position="411"/>
        <end position="429"/>
    </location>
</feature>
<feature type="transmembrane region" description="Helical" evidence="9">
    <location>
        <begin position="6"/>
        <end position="26"/>
    </location>
</feature>
<dbReference type="Gene3D" id="1.20.1730.10">
    <property type="entry name" value="Sodium/glucose cotransporter"/>
    <property type="match status" value="1"/>
</dbReference>
<dbReference type="AlphaFoldDB" id="A0AAF0AJ97"/>
<feature type="transmembrane region" description="Helical" evidence="9">
    <location>
        <begin position="362"/>
        <end position="379"/>
    </location>
</feature>
<organism evidence="10 11">
    <name type="scientific">Denitrificimonas caeni</name>
    <dbReference type="NCBI Taxonomy" id="521720"/>
    <lineage>
        <taxon>Bacteria</taxon>
        <taxon>Pseudomonadati</taxon>
        <taxon>Pseudomonadota</taxon>
        <taxon>Gammaproteobacteria</taxon>
        <taxon>Pseudomonadales</taxon>
        <taxon>Pseudomonadaceae</taxon>
        <taxon>Denitrificimonas</taxon>
    </lineage>
</organism>
<proteinExistence type="inferred from homology"/>
<feature type="transmembrane region" description="Helical" evidence="9">
    <location>
        <begin position="385"/>
        <end position="404"/>
    </location>
</feature>
<dbReference type="Pfam" id="PF00474">
    <property type="entry name" value="SSF"/>
    <property type="match status" value="1"/>
</dbReference>
<evidence type="ECO:0000256" key="3">
    <source>
        <dbReference type="ARBA" id="ARBA00022448"/>
    </source>
</evidence>
<feature type="transmembrane region" description="Helical" evidence="9">
    <location>
        <begin position="47"/>
        <end position="63"/>
    </location>
</feature>
<evidence type="ECO:0000256" key="2">
    <source>
        <dbReference type="ARBA" id="ARBA00006434"/>
    </source>
</evidence>
<evidence type="ECO:0000256" key="8">
    <source>
        <dbReference type="RuleBase" id="RU362091"/>
    </source>
</evidence>
<dbReference type="GO" id="GO:0015293">
    <property type="term" value="F:symporter activity"/>
    <property type="evidence" value="ECO:0007669"/>
    <property type="project" value="UniProtKB-KW"/>
</dbReference>
<feature type="transmembrane region" description="Helical" evidence="9">
    <location>
        <begin position="229"/>
        <end position="247"/>
    </location>
</feature>
<keyword evidence="7 9" id="KW-0472">Membrane</keyword>
<evidence type="ECO:0000256" key="5">
    <source>
        <dbReference type="ARBA" id="ARBA00022847"/>
    </source>
</evidence>
<dbReference type="KEGG" id="dce:O6P33_02905"/>
<name>A0AAF0AJ97_9GAMM</name>
<feature type="transmembrane region" description="Helical" evidence="9">
    <location>
        <begin position="119"/>
        <end position="143"/>
    </location>
</feature>
<reference evidence="10 11" key="1">
    <citation type="submission" date="2022-12" db="EMBL/GenBank/DDBJ databases">
        <title>Coexistence and Characterization of a Novel Tigecycline Resistance gene tet(X) variant and blaNDM-1 in a Pseudomonas caeni Isolate of Chicken Origin.</title>
        <authorList>
            <person name="Lu X."/>
            <person name="Zhang L."/>
            <person name="Li R."/>
            <person name="Wang Z."/>
        </authorList>
    </citation>
    <scope>NUCLEOTIDE SEQUENCE [LARGE SCALE GENOMIC DNA]</scope>
    <source>
        <strain evidence="10 11">CE14</strain>
    </source>
</reference>
<dbReference type="RefSeq" id="WP_269818751.1">
    <property type="nucleotide sequence ID" value="NZ_CP114976.1"/>
</dbReference>
<dbReference type="PANTHER" id="PTHR48086:SF10">
    <property type="entry name" value="AGR155CP"/>
    <property type="match status" value="1"/>
</dbReference>